<dbReference type="InterPro" id="IPR036322">
    <property type="entry name" value="WD40_repeat_dom_sf"/>
</dbReference>
<name>A0A813WSV3_9BILA</name>
<keyword evidence="1" id="KW-0175">Coiled coil</keyword>
<dbReference type="Proteomes" id="UP000677228">
    <property type="component" value="Unassembled WGS sequence"/>
</dbReference>
<evidence type="ECO:0000313" key="2">
    <source>
        <dbReference type="EMBL" id="CAF0865639.1"/>
    </source>
</evidence>
<accession>A0A813WSV3</accession>
<dbReference type="OrthoDB" id="9974077at2759"/>
<dbReference type="EMBL" id="CAJNOK010012330">
    <property type="protein sequence ID" value="CAF1161219.1"/>
    <property type="molecule type" value="Genomic_DNA"/>
</dbReference>
<dbReference type="Proteomes" id="UP000681722">
    <property type="component" value="Unassembled WGS sequence"/>
</dbReference>
<evidence type="ECO:0000313" key="5">
    <source>
        <dbReference type="EMBL" id="CAF3972945.1"/>
    </source>
</evidence>
<feature type="coiled-coil region" evidence="1">
    <location>
        <begin position="105"/>
        <end position="156"/>
    </location>
</feature>
<dbReference type="AlphaFoldDB" id="A0A813WSV3"/>
<dbReference type="Proteomes" id="UP000682733">
    <property type="component" value="Unassembled WGS sequence"/>
</dbReference>
<gene>
    <name evidence="2" type="ORF">GPM918_LOCUS6822</name>
    <name evidence="3" type="ORF">OVA965_LOCUS22102</name>
    <name evidence="4" type="ORF">SRO942_LOCUS6822</name>
    <name evidence="5" type="ORF">TMI583_LOCUS22815</name>
</gene>
<evidence type="ECO:0000313" key="6">
    <source>
        <dbReference type="Proteomes" id="UP000663829"/>
    </source>
</evidence>
<keyword evidence="6" id="KW-1185">Reference proteome</keyword>
<dbReference type="Proteomes" id="UP000663829">
    <property type="component" value="Unassembled WGS sequence"/>
</dbReference>
<dbReference type="EMBL" id="CAJOBC010001073">
    <property type="protein sequence ID" value="CAF3653144.1"/>
    <property type="molecule type" value="Genomic_DNA"/>
</dbReference>
<protein>
    <submittedName>
        <fullName evidence="2">Uncharacterized protein</fullName>
    </submittedName>
</protein>
<dbReference type="SUPFAM" id="SSF50978">
    <property type="entry name" value="WD40 repeat-like"/>
    <property type="match status" value="1"/>
</dbReference>
<sequence>MPRKCEIKLCTFNSSALCSHCNKNLCTRHLTEHTHVINNDHRSLVEQVNQLFNKINRLTPAHLTAKPFQQLDEWRNNSHQLIDSFYQGQRQEIDDIIQQNFAKIKNELAKTVNDLKNNVEERIREGDQLQHIKEIVQNVERDIFELQTKLINVEIEPLTIHAEPIQIPSIIKSNTTIDLVDLKTPIKALIFSPGFSVALAANNDHLLTCYDSKLHLYKDDLKLIQKIDWKFGKIMDMCYHTKLNRFIILTSKNVFTLNISRMTLNSIETIKIENMFCISCNDTSLFVSSRNYGTTISEYGMLPTSFHLTKRWEPSQTCSADEFVNNIRCNTVDQLVLTIWNDLRKEWRLDLKDIRTFKTIWSLDLNMPLTQYRCGLCMLPNNDCLVVGNASSSLYQISSQGKLRTIIYYKRKPLNATMVGRNLIAIITHNGLNMHDM</sequence>
<evidence type="ECO:0000313" key="4">
    <source>
        <dbReference type="EMBL" id="CAF3653144.1"/>
    </source>
</evidence>
<evidence type="ECO:0000256" key="1">
    <source>
        <dbReference type="SAM" id="Coils"/>
    </source>
</evidence>
<evidence type="ECO:0000313" key="3">
    <source>
        <dbReference type="EMBL" id="CAF1161219.1"/>
    </source>
</evidence>
<proteinExistence type="predicted"/>
<comment type="caution">
    <text evidence="2">The sequence shown here is derived from an EMBL/GenBank/DDBJ whole genome shotgun (WGS) entry which is preliminary data.</text>
</comment>
<dbReference type="EMBL" id="CAJNOQ010001073">
    <property type="protein sequence ID" value="CAF0865639.1"/>
    <property type="molecule type" value="Genomic_DNA"/>
</dbReference>
<dbReference type="EMBL" id="CAJOBA010033854">
    <property type="protein sequence ID" value="CAF3972945.1"/>
    <property type="molecule type" value="Genomic_DNA"/>
</dbReference>
<reference evidence="2" key="1">
    <citation type="submission" date="2021-02" db="EMBL/GenBank/DDBJ databases">
        <authorList>
            <person name="Nowell W R."/>
        </authorList>
    </citation>
    <scope>NUCLEOTIDE SEQUENCE</scope>
</reference>
<organism evidence="2 6">
    <name type="scientific">Didymodactylos carnosus</name>
    <dbReference type="NCBI Taxonomy" id="1234261"/>
    <lineage>
        <taxon>Eukaryota</taxon>
        <taxon>Metazoa</taxon>
        <taxon>Spiralia</taxon>
        <taxon>Gnathifera</taxon>
        <taxon>Rotifera</taxon>
        <taxon>Eurotatoria</taxon>
        <taxon>Bdelloidea</taxon>
        <taxon>Philodinida</taxon>
        <taxon>Philodinidae</taxon>
        <taxon>Didymodactylos</taxon>
    </lineage>
</organism>